<accession>M3HR28</accession>
<comment type="caution">
    <text evidence="2">The sequence shown here is derived from an EMBL/GenBank/DDBJ whole genome shotgun (WGS) entry which is preliminary data.</text>
</comment>
<feature type="compositionally biased region" description="Basic residues" evidence="1">
    <location>
        <begin position="48"/>
        <end position="67"/>
    </location>
</feature>
<name>M3HR28_LEPBO</name>
<feature type="region of interest" description="Disordered" evidence="1">
    <location>
        <begin position="46"/>
        <end position="67"/>
    </location>
</feature>
<proteinExistence type="predicted"/>
<sequence>MQKYFRIFYIIFLTQFLNTGTISPKDKPGTKTKEVNLIDTAHYSSKKEKSKKIEKKKITNSKSSKRKKLSFSFPFKPESSRKANCYFSSLSLKKRSFPNWIESKLFGKKKKFLTQ</sequence>
<protein>
    <submittedName>
        <fullName evidence="2">Uncharacterized protein</fullName>
    </submittedName>
</protein>
<organism evidence="2 3">
    <name type="scientific">Leptospira borgpetersenii str. 200701203</name>
    <dbReference type="NCBI Taxonomy" id="1193007"/>
    <lineage>
        <taxon>Bacteria</taxon>
        <taxon>Pseudomonadati</taxon>
        <taxon>Spirochaetota</taxon>
        <taxon>Spirochaetia</taxon>
        <taxon>Leptospirales</taxon>
        <taxon>Leptospiraceae</taxon>
        <taxon>Leptospira</taxon>
    </lineage>
</organism>
<dbReference type="AlphaFoldDB" id="M3HR28"/>
<evidence type="ECO:0000313" key="2">
    <source>
        <dbReference type="EMBL" id="EMG00080.1"/>
    </source>
</evidence>
<dbReference type="BioCyc" id="LBOR1193007:G11KN-3863-MONOMER"/>
<reference evidence="2 3" key="1">
    <citation type="submission" date="2013-01" db="EMBL/GenBank/DDBJ databases">
        <authorList>
            <person name="Harkins D.M."/>
            <person name="Durkin A.S."/>
            <person name="Brinkac L.M."/>
            <person name="Haft D.H."/>
            <person name="Selengut J.D."/>
            <person name="Sanka R."/>
            <person name="DePew J."/>
            <person name="Purushe J."/>
            <person name="Picardeau M."/>
            <person name="Werts C."/>
            <person name="Goarant C."/>
            <person name="Vinetz J.M."/>
            <person name="Sutton G.G."/>
            <person name="Nierman W.C."/>
            <person name="Fouts D.E."/>
        </authorList>
    </citation>
    <scope>NUCLEOTIDE SEQUENCE [LARGE SCALE GENOMIC DNA]</scope>
    <source>
        <strain evidence="2 3">200701203</strain>
    </source>
</reference>
<gene>
    <name evidence="2" type="ORF">LEP1GSC123_2029</name>
</gene>
<dbReference type="EMBL" id="AKWO02000052">
    <property type="protein sequence ID" value="EMG00080.1"/>
    <property type="molecule type" value="Genomic_DNA"/>
</dbReference>
<dbReference type="Proteomes" id="UP000011783">
    <property type="component" value="Unassembled WGS sequence"/>
</dbReference>
<evidence type="ECO:0000256" key="1">
    <source>
        <dbReference type="SAM" id="MobiDB-lite"/>
    </source>
</evidence>
<evidence type="ECO:0000313" key="3">
    <source>
        <dbReference type="Proteomes" id="UP000011783"/>
    </source>
</evidence>